<evidence type="ECO:0000256" key="3">
    <source>
        <dbReference type="ARBA" id="ARBA00023587"/>
    </source>
</evidence>
<comment type="function">
    <text evidence="6">One of the shell proteins of the carboxysome, a polyhedral inclusion where RuBisCO (ribulose bisphosphate carboxylase, rbcL-rbcS) is sequestered. Assembles into hexamers which make sheets that form the facets of the polyhedral carboxysome. The hexamer central pore probably regulates metabolite flux.</text>
</comment>
<comment type="subunit">
    <text evidence="6">Homohexamer. Interacts with CcmN and CcmO in the carboxysome.</text>
</comment>
<reference evidence="8" key="1">
    <citation type="journal article" date="2021" name="Antonie Van Leeuwenhoek">
        <title>Draft genome and description of Waterburya agarophytonicola gen. nov. sp. nov. (Pleurocapsales, Cyanobacteria): a seaweed symbiont.</title>
        <authorList>
            <person name="Bonthond G."/>
            <person name="Shalygin S."/>
            <person name="Bayer T."/>
            <person name="Weinberger F."/>
        </authorList>
    </citation>
    <scope>NUCLEOTIDE SEQUENCE</scope>
    <source>
        <strain evidence="8">KI4</strain>
    </source>
</reference>
<name>A0A964BRF6_9CYAN</name>
<dbReference type="GO" id="GO:0031470">
    <property type="term" value="C:carboxysome"/>
    <property type="evidence" value="ECO:0007669"/>
    <property type="project" value="UniProtKB-SubCell"/>
</dbReference>
<dbReference type="SMART" id="SM00877">
    <property type="entry name" value="BMC"/>
    <property type="match status" value="1"/>
</dbReference>
<dbReference type="Pfam" id="PF00936">
    <property type="entry name" value="BMC"/>
    <property type="match status" value="1"/>
</dbReference>
<evidence type="ECO:0000256" key="5">
    <source>
        <dbReference type="ARBA" id="ARBA00024446"/>
    </source>
</evidence>
<proteinExistence type="inferred from homology"/>
<dbReference type="InterPro" id="IPR037233">
    <property type="entry name" value="CcmK-like_sf"/>
</dbReference>
<dbReference type="GO" id="GO:0043886">
    <property type="term" value="F:structural constituent of carboxysome shell"/>
    <property type="evidence" value="ECO:0007669"/>
    <property type="project" value="UniProtKB-UniRule"/>
</dbReference>
<comment type="caution">
    <text evidence="8">The sequence shown here is derived from an EMBL/GenBank/DDBJ whole genome shotgun (WGS) entry which is preliminary data.</text>
</comment>
<comment type="subcellular location">
    <subcellularLocation>
        <location evidence="3 6">Carboxysome</location>
    </subcellularLocation>
</comment>
<dbReference type="Gene3D" id="3.30.70.1710">
    <property type="match status" value="1"/>
</dbReference>
<dbReference type="InterPro" id="IPR000249">
    <property type="entry name" value="BMC_dom"/>
</dbReference>
<evidence type="ECO:0000256" key="1">
    <source>
        <dbReference type="ARBA" id="ARBA00022531"/>
    </source>
</evidence>
<dbReference type="GO" id="GO:0015977">
    <property type="term" value="P:carbon fixation"/>
    <property type="evidence" value="ECO:0007669"/>
    <property type="project" value="UniProtKB-UniRule"/>
</dbReference>
<dbReference type="AlphaFoldDB" id="A0A964BRF6"/>
<dbReference type="PROSITE" id="PS01139">
    <property type="entry name" value="BMC_1"/>
    <property type="match status" value="1"/>
</dbReference>
<accession>A0A964BRF6</accession>
<evidence type="ECO:0000256" key="2">
    <source>
        <dbReference type="ARBA" id="ARBA00023300"/>
    </source>
</evidence>
<keyword evidence="1 6" id="KW-0602">Photosynthesis</keyword>
<evidence type="ECO:0000256" key="6">
    <source>
        <dbReference type="HAMAP-Rule" id="MF_00854"/>
    </source>
</evidence>
<feature type="domain" description="BMC" evidence="7">
    <location>
        <begin position="6"/>
        <end position="92"/>
    </location>
</feature>
<dbReference type="PANTHER" id="PTHR33941:SF13">
    <property type="entry name" value="CARBOXYSOME SHELL PROTEIN CCMK4"/>
    <property type="match status" value="1"/>
</dbReference>
<keyword evidence="5" id="KW-1283">Bacterial microcompartment</keyword>
<dbReference type="InterPro" id="IPR050575">
    <property type="entry name" value="BMC_shell"/>
</dbReference>
<comment type="similarity">
    <text evidence="6">Belongs to the bacterial microcompartments protein family. CcmK subfamily.</text>
</comment>
<comment type="domain">
    <text evidence="6">The tight homohexamer forms a small pore which is positively charged.</text>
</comment>
<sequence length="104" mass="11168">MSQQHAVGVIQTLGFPAVLAASDAMLKAGRVTLVYFDKGESGTFVIAIRGPISEVRPSMEAGLKAAENTFGGKVTTHYTVPNPPDNVVAVLPIDYTEEVEQFRF</sequence>
<dbReference type="GO" id="GO:0015979">
    <property type="term" value="P:photosynthesis"/>
    <property type="evidence" value="ECO:0007669"/>
    <property type="project" value="UniProtKB-KW"/>
</dbReference>
<keyword evidence="4 6" id="KW-1282">Carboxysome</keyword>
<evidence type="ECO:0000259" key="7">
    <source>
        <dbReference type="PROSITE" id="PS51930"/>
    </source>
</evidence>
<keyword evidence="2 6" id="KW-0120">Carbon dioxide fixation</keyword>
<dbReference type="RefSeq" id="WP_229640917.1">
    <property type="nucleotide sequence ID" value="NZ_JADWDC010000030.1"/>
</dbReference>
<gene>
    <name evidence="6" type="primary">ccmK</name>
    <name evidence="8" type="ORF">I4641_12765</name>
</gene>
<protein>
    <recommendedName>
        <fullName evidence="6">Carboxysome shell protein CcmK</fullName>
    </recommendedName>
    <alternativeName>
        <fullName evidence="6">Carbon dioxide-concentrating mechanism protein CcmK</fullName>
    </alternativeName>
</protein>
<dbReference type="SUPFAM" id="SSF143414">
    <property type="entry name" value="CcmK-like"/>
    <property type="match status" value="1"/>
</dbReference>
<dbReference type="InterPro" id="IPR020808">
    <property type="entry name" value="Bact_microcomp_CS"/>
</dbReference>
<evidence type="ECO:0000256" key="4">
    <source>
        <dbReference type="ARBA" id="ARBA00023669"/>
    </source>
</evidence>
<dbReference type="InterPro" id="IPR044872">
    <property type="entry name" value="CcmK/CsoS1_BMC"/>
</dbReference>
<dbReference type="CDD" id="cd07057">
    <property type="entry name" value="BMC_CcmK"/>
    <property type="match status" value="1"/>
</dbReference>
<dbReference type="HAMAP" id="MF_00854">
    <property type="entry name" value="CcmK"/>
    <property type="match status" value="1"/>
</dbReference>
<evidence type="ECO:0000313" key="9">
    <source>
        <dbReference type="Proteomes" id="UP000729733"/>
    </source>
</evidence>
<dbReference type="PROSITE" id="PS51930">
    <property type="entry name" value="BMC_2"/>
    <property type="match status" value="1"/>
</dbReference>
<dbReference type="PANTHER" id="PTHR33941">
    <property type="entry name" value="PROPANEDIOL UTILIZATION PROTEIN PDUA"/>
    <property type="match status" value="1"/>
</dbReference>
<evidence type="ECO:0000313" key="8">
    <source>
        <dbReference type="EMBL" id="MCC0177849.1"/>
    </source>
</evidence>
<organism evidence="8 9">
    <name type="scientific">Waterburya agarophytonicola KI4</name>
    <dbReference type="NCBI Taxonomy" id="2874699"/>
    <lineage>
        <taxon>Bacteria</taxon>
        <taxon>Bacillati</taxon>
        <taxon>Cyanobacteriota</taxon>
        <taxon>Cyanophyceae</taxon>
        <taxon>Pleurocapsales</taxon>
        <taxon>Hyellaceae</taxon>
        <taxon>Waterburya</taxon>
        <taxon>Waterburya agarophytonicola</taxon>
    </lineage>
</organism>
<dbReference type="InterPro" id="IPR046380">
    <property type="entry name" value="CcmK"/>
</dbReference>
<keyword evidence="9" id="KW-1185">Reference proteome</keyword>
<dbReference type="Proteomes" id="UP000729733">
    <property type="component" value="Unassembled WGS sequence"/>
</dbReference>
<dbReference type="EMBL" id="JADWDC010000030">
    <property type="protein sequence ID" value="MCC0177849.1"/>
    <property type="molecule type" value="Genomic_DNA"/>
</dbReference>